<dbReference type="InterPro" id="IPR050546">
    <property type="entry name" value="Glycosyl_Hydrlase_16"/>
</dbReference>
<reference evidence="7 8" key="1">
    <citation type="submission" date="2015-06" db="EMBL/GenBank/DDBJ databases">
        <title>Draft genome of the ant-associated black yeast Phialophora attae CBS 131958.</title>
        <authorList>
            <person name="Moreno L.F."/>
            <person name="Stielow B.J."/>
            <person name="de Hoog S."/>
            <person name="Vicente V.A."/>
            <person name="Weiss V.A."/>
            <person name="de Vries M."/>
            <person name="Cruz L.M."/>
            <person name="Souza E.M."/>
        </authorList>
    </citation>
    <scope>NUCLEOTIDE SEQUENCE [LARGE SCALE GENOMIC DNA]</scope>
    <source>
        <strain evidence="7 8">CBS 131958</strain>
    </source>
</reference>
<dbReference type="InterPro" id="IPR013320">
    <property type="entry name" value="ConA-like_dom_sf"/>
</dbReference>
<dbReference type="Pfam" id="PF00722">
    <property type="entry name" value="Glyco_hydro_16"/>
    <property type="match status" value="1"/>
</dbReference>
<accession>A0A0N1H666</accession>
<gene>
    <name evidence="7" type="ORF">AB675_3903</name>
</gene>
<evidence type="ECO:0000256" key="2">
    <source>
        <dbReference type="ARBA" id="ARBA00022801"/>
    </source>
</evidence>
<dbReference type="AlphaFoldDB" id="A0A0N1H666"/>
<evidence type="ECO:0000256" key="5">
    <source>
        <dbReference type="SAM" id="SignalP"/>
    </source>
</evidence>
<organism evidence="7 8">
    <name type="scientific">Cyphellophora attinorum</name>
    <dbReference type="NCBI Taxonomy" id="1664694"/>
    <lineage>
        <taxon>Eukaryota</taxon>
        <taxon>Fungi</taxon>
        <taxon>Dikarya</taxon>
        <taxon>Ascomycota</taxon>
        <taxon>Pezizomycotina</taxon>
        <taxon>Eurotiomycetes</taxon>
        <taxon>Chaetothyriomycetidae</taxon>
        <taxon>Chaetothyriales</taxon>
        <taxon>Cyphellophoraceae</taxon>
        <taxon>Cyphellophora</taxon>
    </lineage>
</organism>
<dbReference type="SUPFAM" id="SSF49899">
    <property type="entry name" value="Concanavalin A-like lectins/glucanases"/>
    <property type="match status" value="1"/>
</dbReference>
<name>A0A0N1H666_9EURO</name>
<dbReference type="PANTHER" id="PTHR10963">
    <property type="entry name" value="GLYCOSYL HYDROLASE-RELATED"/>
    <property type="match status" value="1"/>
</dbReference>
<dbReference type="Gene3D" id="2.60.120.200">
    <property type="match status" value="1"/>
</dbReference>
<keyword evidence="1 5" id="KW-0732">Signal</keyword>
<proteinExistence type="predicted"/>
<protein>
    <submittedName>
        <fullName evidence="7">Putative glycosidase crf2</fullName>
    </submittedName>
</protein>
<feature type="signal peptide" evidence="5">
    <location>
        <begin position="1"/>
        <end position="21"/>
    </location>
</feature>
<dbReference type="EMBL" id="LFJN01000023">
    <property type="protein sequence ID" value="KPI37520.1"/>
    <property type="molecule type" value="Genomic_DNA"/>
</dbReference>
<dbReference type="PROSITE" id="PS51762">
    <property type="entry name" value="GH16_2"/>
    <property type="match status" value="1"/>
</dbReference>
<dbReference type="OrthoDB" id="4781at2759"/>
<comment type="caution">
    <text evidence="7">The sequence shown here is derived from an EMBL/GenBank/DDBJ whole genome shotgun (WGS) entry which is preliminary data.</text>
</comment>
<keyword evidence="2" id="KW-0378">Hydrolase</keyword>
<feature type="chain" id="PRO_5005873110" evidence="5">
    <location>
        <begin position="22"/>
        <end position="441"/>
    </location>
</feature>
<dbReference type="GO" id="GO:0005975">
    <property type="term" value="P:carbohydrate metabolic process"/>
    <property type="evidence" value="ECO:0007669"/>
    <property type="project" value="InterPro"/>
</dbReference>
<keyword evidence="3 7" id="KW-0326">Glycosidase</keyword>
<dbReference type="VEuPathDB" id="FungiDB:AB675_3903"/>
<sequence length="441" mass="46037">MANFVTRAALLVALAAPTVFAQDADIKCSSGSPCPKDKPCCSQYGSCGVGAYCLGGCDPVSSFSLNACVPMPVCQPFDQDSFNNLDGFVKQDEYLGDPTDGAWVYSGEPVTSNGELWLTMADGTVGTLIKSTTAMWYGTFEASIRTSPGAGVVTAFIALGDSKDEIDFEFVGSQHLSAQTNFYSQGVTNYNNGKNITGQTDITADFHDYKIDWEPDTITWYIDGKEVRSLDRESTWNSTAGFYSYPQTPCQIQLSLWPAGLPSNGEGTIEWGGGLVDWNSPDMTNGYYHADFKNIKTTCAATPSGANVTGKTSYVFNDRSMTNQSVAITNNPTVLGSFQASGLDMDFGKSQEKNTTGSIPGQSGGGPSAAGPVDNGDGGSSTSDSGDGSSGTSPSGSASTGFVQGNGGMNNGASSTQIAPEQIMQGSLFAALVAIVGLCVL</sequence>
<evidence type="ECO:0000313" key="8">
    <source>
        <dbReference type="Proteomes" id="UP000038010"/>
    </source>
</evidence>
<dbReference type="PANTHER" id="PTHR10963:SF22">
    <property type="entry name" value="GLYCOSIDASE CRH2-RELATED"/>
    <property type="match status" value="1"/>
</dbReference>
<feature type="compositionally biased region" description="Low complexity" evidence="4">
    <location>
        <begin position="380"/>
        <end position="401"/>
    </location>
</feature>
<dbReference type="Proteomes" id="UP000038010">
    <property type="component" value="Unassembled WGS sequence"/>
</dbReference>
<keyword evidence="8" id="KW-1185">Reference proteome</keyword>
<dbReference type="GeneID" id="28735877"/>
<dbReference type="GO" id="GO:0009277">
    <property type="term" value="C:fungal-type cell wall"/>
    <property type="evidence" value="ECO:0007669"/>
    <property type="project" value="TreeGrafter"/>
</dbReference>
<dbReference type="GO" id="GO:0031505">
    <property type="term" value="P:fungal-type cell wall organization"/>
    <property type="evidence" value="ECO:0007669"/>
    <property type="project" value="TreeGrafter"/>
</dbReference>
<feature type="region of interest" description="Disordered" evidence="4">
    <location>
        <begin position="345"/>
        <end position="414"/>
    </location>
</feature>
<evidence type="ECO:0000256" key="3">
    <source>
        <dbReference type="ARBA" id="ARBA00023295"/>
    </source>
</evidence>
<evidence type="ECO:0000256" key="1">
    <source>
        <dbReference type="ARBA" id="ARBA00022729"/>
    </source>
</evidence>
<dbReference type="GO" id="GO:0016757">
    <property type="term" value="F:glycosyltransferase activity"/>
    <property type="evidence" value="ECO:0007669"/>
    <property type="project" value="TreeGrafter"/>
</dbReference>
<evidence type="ECO:0000259" key="6">
    <source>
        <dbReference type="PROSITE" id="PS51762"/>
    </source>
</evidence>
<evidence type="ECO:0000313" key="7">
    <source>
        <dbReference type="EMBL" id="KPI37520.1"/>
    </source>
</evidence>
<evidence type="ECO:0000256" key="4">
    <source>
        <dbReference type="SAM" id="MobiDB-lite"/>
    </source>
</evidence>
<dbReference type="GO" id="GO:0004553">
    <property type="term" value="F:hydrolase activity, hydrolyzing O-glycosyl compounds"/>
    <property type="evidence" value="ECO:0007669"/>
    <property type="project" value="InterPro"/>
</dbReference>
<dbReference type="STRING" id="1664694.A0A0N1H666"/>
<feature type="domain" description="GH16" evidence="6">
    <location>
        <begin position="62"/>
        <end position="280"/>
    </location>
</feature>
<dbReference type="RefSeq" id="XP_017997483.1">
    <property type="nucleotide sequence ID" value="XM_018143997.1"/>
</dbReference>
<dbReference type="InterPro" id="IPR000757">
    <property type="entry name" value="Beta-glucanase-like"/>
</dbReference>